<feature type="transmembrane region" description="Helical" evidence="5">
    <location>
        <begin position="20"/>
        <end position="39"/>
    </location>
</feature>
<reference evidence="7" key="1">
    <citation type="submission" date="2022-03" db="EMBL/GenBank/DDBJ databases">
        <authorList>
            <person name="Lindestad O."/>
        </authorList>
    </citation>
    <scope>NUCLEOTIDE SEQUENCE</scope>
</reference>
<feature type="transmembrane region" description="Helical" evidence="5">
    <location>
        <begin position="45"/>
        <end position="66"/>
    </location>
</feature>
<evidence type="ECO:0000256" key="4">
    <source>
        <dbReference type="ARBA" id="ARBA00023136"/>
    </source>
</evidence>
<dbReference type="AlphaFoldDB" id="A0A8S4SDC2"/>
<evidence type="ECO:0000313" key="7">
    <source>
        <dbReference type="EMBL" id="CAH2266503.1"/>
    </source>
</evidence>
<comment type="subcellular location">
    <subcellularLocation>
        <location evidence="1">Membrane</location>
        <topology evidence="1">Multi-pass membrane protein</topology>
    </subcellularLocation>
</comment>
<feature type="transmembrane region" description="Helical" evidence="5">
    <location>
        <begin position="164"/>
        <end position="184"/>
    </location>
</feature>
<gene>
    <name evidence="7" type="primary">jg23629</name>
    <name evidence="7" type="ORF">PAEG_LOCUS25333</name>
</gene>
<dbReference type="OrthoDB" id="6339427at2759"/>
<dbReference type="InterPro" id="IPR036259">
    <property type="entry name" value="MFS_trans_sf"/>
</dbReference>
<dbReference type="Proteomes" id="UP000838756">
    <property type="component" value="Unassembled WGS sequence"/>
</dbReference>
<dbReference type="Pfam" id="PF00083">
    <property type="entry name" value="Sugar_tr"/>
    <property type="match status" value="1"/>
</dbReference>
<dbReference type="Gene3D" id="1.20.1250.20">
    <property type="entry name" value="MFS general substrate transporter like domains"/>
    <property type="match status" value="1"/>
</dbReference>
<proteinExistence type="predicted"/>
<feature type="transmembrane region" description="Helical" evidence="5">
    <location>
        <begin position="266"/>
        <end position="286"/>
    </location>
</feature>
<dbReference type="InterPro" id="IPR020846">
    <property type="entry name" value="MFS_dom"/>
</dbReference>
<dbReference type="PANTHER" id="PTHR48021:SF47">
    <property type="entry name" value="GH17672P"/>
    <property type="match status" value="1"/>
</dbReference>
<evidence type="ECO:0000256" key="1">
    <source>
        <dbReference type="ARBA" id="ARBA00004141"/>
    </source>
</evidence>
<keyword evidence="8" id="KW-1185">Reference proteome</keyword>
<dbReference type="GO" id="GO:0016020">
    <property type="term" value="C:membrane"/>
    <property type="evidence" value="ECO:0007669"/>
    <property type="project" value="UniProtKB-SubCell"/>
</dbReference>
<feature type="transmembrane region" description="Helical" evidence="5">
    <location>
        <begin position="191"/>
        <end position="213"/>
    </location>
</feature>
<protein>
    <submittedName>
        <fullName evidence="7">Jg23629 protein</fullName>
    </submittedName>
</protein>
<evidence type="ECO:0000259" key="6">
    <source>
        <dbReference type="PROSITE" id="PS50850"/>
    </source>
</evidence>
<dbReference type="EMBL" id="CAKXAJ010026310">
    <property type="protein sequence ID" value="CAH2266503.1"/>
    <property type="molecule type" value="Genomic_DNA"/>
</dbReference>
<dbReference type="InterPro" id="IPR005828">
    <property type="entry name" value="MFS_sugar_transport-like"/>
</dbReference>
<keyword evidence="3 5" id="KW-1133">Transmembrane helix</keyword>
<dbReference type="SUPFAM" id="SSF103473">
    <property type="entry name" value="MFS general substrate transporter"/>
    <property type="match status" value="1"/>
</dbReference>
<sequence length="328" mass="36224">MDTRVAPFLCTSGSPNIRGILLTVYGVFFTVGAIILYSTGPFVSYYGTTYIGISLSLAHAFSILWIPESPLFYALQGREQEMTKVLEDLGRSQDVDKLLKKKEEFSNTNTKREWIELFSIRSNRKALFIVGVINILQHTSGVLAVVFFSAAIFDMAGSSIESHLAMIIIGCFQLLGSVVTPFFIEGTGRKRILAISSAICSLSMFLLGTYFYLDLKDNPIVDNIKWLPVVVLIMFYIGYDSGLGIIPNAIIGEMFTSNVRSKGSTLTMTTSWFFGFMVTTAFGALLEAVGGHVAFWFFSCTCACAVLFTIFFVPETKGKTLLEIQDAL</sequence>
<feature type="transmembrane region" description="Helical" evidence="5">
    <location>
        <begin position="225"/>
        <end position="246"/>
    </location>
</feature>
<feature type="domain" description="Major facilitator superfamily (MFS) profile" evidence="6">
    <location>
        <begin position="1"/>
        <end position="317"/>
    </location>
</feature>
<evidence type="ECO:0000256" key="3">
    <source>
        <dbReference type="ARBA" id="ARBA00022989"/>
    </source>
</evidence>
<keyword evidence="2 5" id="KW-0812">Transmembrane</keyword>
<dbReference type="GO" id="GO:0022857">
    <property type="term" value="F:transmembrane transporter activity"/>
    <property type="evidence" value="ECO:0007669"/>
    <property type="project" value="InterPro"/>
</dbReference>
<organism evidence="7 8">
    <name type="scientific">Pararge aegeria aegeria</name>
    <dbReference type="NCBI Taxonomy" id="348720"/>
    <lineage>
        <taxon>Eukaryota</taxon>
        <taxon>Metazoa</taxon>
        <taxon>Ecdysozoa</taxon>
        <taxon>Arthropoda</taxon>
        <taxon>Hexapoda</taxon>
        <taxon>Insecta</taxon>
        <taxon>Pterygota</taxon>
        <taxon>Neoptera</taxon>
        <taxon>Endopterygota</taxon>
        <taxon>Lepidoptera</taxon>
        <taxon>Glossata</taxon>
        <taxon>Ditrysia</taxon>
        <taxon>Papilionoidea</taxon>
        <taxon>Nymphalidae</taxon>
        <taxon>Satyrinae</taxon>
        <taxon>Satyrini</taxon>
        <taxon>Parargina</taxon>
        <taxon>Pararge</taxon>
    </lineage>
</organism>
<accession>A0A8S4SDC2</accession>
<dbReference type="PANTHER" id="PTHR48021">
    <property type="match status" value="1"/>
</dbReference>
<feature type="transmembrane region" description="Helical" evidence="5">
    <location>
        <begin position="126"/>
        <end position="152"/>
    </location>
</feature>
<dbReference type="InterPro" id="IPR050549">
    <property type="entry name" value="MFS_Trehalose_Transporter"/>
</dbReference>
<name>A0A8S4SDC2_9NEOP</name>
<dbReference type="PROSITE" id="PS50850">
    <property type="entry name" value="MFS"/>
    <property type="match status" value="1"/>
</dbReference>
<evidence type="ECO:0000256" key="2">
    <source>
        <dbReference type="ARBA" id="ARBA00022692"/>
    </source>
</evidence>
<evidence type="ECO:0000256" key="5">
    <source>
        <dbReference type="SAM" id="Phobius"/>
    </source>
</evidence>
<evidence type="ECO:0000313" key="8">
    <source>
        <dbReference type="Proteomes" id="UP000838756"/>
    </source>
</evidence>
<keyword evidence="4 5" id="KW-0472">Membrane</keyword>
<comment type="caution">
    <text evidence="7">The sequence shown here is derived from an EMBL/GenBank/DDBJ whole genome shotgun (WGS) entry which is preliminary data.</text>
</comment>
<feature type="transmembrane region" description="Helical" evidence="5">
    <location>
        <begin position="292"/>
        <end position="313"/>
    </location>
</feature>